<comment type="caution">
    <text evidence="14">The sequence shown here is derived from an EMBL/GenBank/DDBJ whole genome shotgun (WGS) entry which is preliminary data.</text>
</comment>
<dbReference type="SUPFAM" id="SSF111331">
    <property type="entry name" value="NAD kinase/diacylglycerol kinase-like"/>
    <property type="match status" value="1"/>
</dbReference>
<feature type="domain" description="DAGKc" evidence="13">
    <location>
        <begin position="1"/>
        <end position="130"/>
    </location>
</feature>
<sequence>MKKLLFVFNPHAGKGQIKDNLCDIVDIFTKGGYEVVTYPTQAKLDGYNKLCQCGQDYDMIVTSGGDGTLSEAVKAMMTFDKKIPLGYIPAGSTNDCAQSLSIPKKMLDAAREIVDGVYFDYDVGKFNGQYFVYVAGFGAFTDVSYETSQTMKNKFGHAAYVAEGIKRLSKITGQQMRVEHDGEVIEGSFILGLISNTISVGGMKKLIASGVCFDDGLFEVVLVKTPKNAIELSNTINEAVLNKLNDKHFVTFKTSKVTFTSVNEVPWTLDGESGGKHTYVEIENCKQAIRFKLKPNDITAEQTAVQCSAGDMIMTEDGHPVVIEDQYEIED</sequence>
<keyword evidence="11" id="KW-0594">Phospholipid biosynthesis</keyword>
<dbReference type="GO" id="GO:0005886">
    <property type="term" value="C:plasma membrane"/>
    <property type="evidence" value="ECO:0007669"/>
    <property type="project" value="TreeGrafter"/>
</dbReference>
<keyword evidence="15" id="KW-1185">Reference proteome</keyword>
<protein>
    <submittedName>
        <fullName evidence="14">YegS/Rv2252/BmrU family lipid kinase</fullName>
    </submittedName>
</protein>
<keyword evidence="7 14" id="KW-0418">Kinase</keyword>
<keyword evidence="4" id="KW-0808">Transferase</keyword>
<keyword evidence="10" id="KW-0443">Lipid metabolism</keyword>
<evidence type="ECO:0000313" key="15">
    <source>
        <dbReference type="Proteomes" id="UP001208131"/>
    </source>
</evidence>
<dbReference type="GO" id="GO:0004143">
    <property type="term" value="F:ATP-dependent diacylglycerol kinase activity"/>
    <property type="evidence" value="ECO:0007669"/>
    <property type="project" value="TreeGrafter"/>
</dbReference>
<dbReference type="InterPro" id="IPR001206">
    <property type="entry name" value="Diacylglycerol_kinase_cat_dom"/>
</dbReference>
<evidence type="ECO:0000256" key="9">
    <source>
        <dbReference type="ARBA" id="ARBA00022842"/>
    </source>
</evidence>
<dbReference type="PROSITE" id="PS50146">
    <property type="entry name" value="DAGK"/>
    <property type="match status" value="1"/>
</dbReference>
<dbReference type="InterPro" id="IPR005218">
    <property type="entry name" value="Diacylglycerol/lipid_kinase"/>
</dbReference>
<dbReference type="Pfam" id="PF19279">
    <property type="entry name" value="YegS_C"/>
    <property type="match status" value="1"/>
</dbReference>
<keyword evidence="6" id="KW-0547">Nucleotide-binding</keyword>
<dbReference type="AlphaFoldDB" id="A0AAE3IL55"/>
<dbReference type="InterPro" id="IPR045540">
    <property type="entry name" value="YegS/DAGK_C"/>
</dbReference>
<dbReference type="Proteomes" id="UP001208131">
    <property type="component" value="Unassembled WGS sequence"/>
</dbReference>
<dbReference type="GO" id="GO:0005524">
    <property type="term" value="F:ATP binding"/>
    <property type="evidence" value="ECO:0007669"/>
    <property type="project" value="UniProtKB-KW"/>
</dbReference>
<keyword evidence="12" id="KW-1208">Phospholipid metabolism</keyword>
<dbReference type="Pfam" id="PF00781">
    <property type="entry name" value="DAGK_cat"/>
    <property type="match status" value="1"/>
</dbReference>
<evidence type="ECO:0000256" key="4">
    <source>
        <dbReference type="ARBA" id="ARBA00022679"/>
    </source>
</evidence>
<dbReference type="PANTHER" id="PTHR12358">
    <property type="entry name" value="SPHINGOSINE KINASE"/>
    <property type="match status" value="1"/>
</dbReference>
<dbReference type="RefSeq" id="WP_267301119.1">
    <property type="nucleotide sequence ID" value="NZ_JAOQJZ010000007.1"/>
</dbReference>
<keyword evidence="5" id="KW-0479">Metal-binding</keyword>
<keyword evidence="3" id="KW-0444">Lipid biosynthesis</keyword>
<evidence type="ECO:0000256" key="8">
    <source>
        <dbReference type="ARBA" id="ARBA00022840"/>
    </source>
</evidence>
<comment type="similarity">
    <text evidence="2">Belongs to the diacylglycerol/lipid kinase family.</text>
</comment>
<evidence type="ECO:0000259" key="13">
    <source>
        <dbReference type="PROSITE" id="PS50146"/>
    </source>
</evidence>
<dbReference type="InterPro" id="IPR017438">
    <property type="entry name" value="ATP-NAD_kinase_N"/>
</dbReference>
<dbReference type="GO" id="GO:0008654">
    <property type="term" value="P:phospholipid biosynthetic process"/>
    <property type="evidence" value="ECO:0007669"/>
    <property type="project" value="UniProtKB-KW"/>
</dbReference>
<gene>
    <name evidence="14" type="ORF">OCV57_08265</name>
</gene>
<evidence type="ECO:0000256" key="6">
    <source>
        <dbReference type="ARBA" id="ARBA00022741"/>
    </source>
</evidence>
<keyword evidence="8" id="KW-0067">ATP-binding</keyword>
<dbReference type="NCBIfam" id="TIGR00147">
    <property type="entry name" value="YegS/Rv2252/BmrU family lipid kinase"/>
    <property type="match status" value="1"/>
</dbReference>
<dbReference type="GO" id="GO:0046872">
    <property type="term" value="F:metal ion binding"/>
    <property type="evidence" value="ECO:0007669"/>
    <property type="project" value="UniProtKB-KW"/>
</dbReference>
<accession>A0AAE3IL55</accession>
<dbReference type="InterPro" id="IPR050187">
    <property type="entry name" value="Lipid_Phosphate_FormReg"/>
</dbReference>
<organism evidence="14 15">
    <name type="scientific">Hominimerdicola aceti</name>
    <dbReference type="NCBI Taxonomy" id="2981726"/>
    <lineage>
        <taxon>Bacteria</taxon>
        <taxon>Bacillati</taxon>
        <taxon>Bacillota</taxon>
        <taxon>Clostridia</taxon>
        <taxon>Eubacteriales</taxon>
        <taxon>Oscillospiraceae</taxon>
        <taxon>Hominimerdicola</taxon>
    </lineage>
</organism>
<evidence type="ECO:0000256" key="1">
    <source>
        <dbReference type="ARBA" id="ARBA00001946"/>
    </source>
</evidence>
<evidence type="ECO:0000256" key="2">
    <source>
        <dbReference type="ARBA" id="ARBA00005983"/>
    </source>
</evidence>
<name>A0AAE3IL55_9FIRM</name>
<comment type="cofactor">
    <cofactor evidence="1">
        <name>Mg(2+)</name>
        <dbReference type="ChEBI" id="CHEBI:18420"/>
    </cofactor>
</comment>
<reference evidence="14 15" key="1">
    <citation type="journal article" date="2021" name="ISME Commun">
        <title>Automated analysis of genomic sequences facilitates high-throughput and comprehensive description of bacteria.</title>
        <authorList>
            <person name="Hitch T.C.A."/>
        </authorList>
    </citation>
    <scope>NUCLEOTIDE SEQUENCE [LARGE SCALE GENOMIC DNA]</scope>
    <source>
        <strain evidence="14 15">Sanger_31</strain>
    </source>
</reference>
<evidence type="ECO:0000256" key="5">
    <source>
        <dbReference type="ARBA" id="ARBA00022723"/>
    </source>
</evidence>
<dbReference type="Gene3D" id="2.60.200.40">
    <property type="match status" value="1"/>
</dbReference>
<dbReference type="SMART" id="SM00046">
    <property type="entry name" value="DAGKc"/>
    <property type="match status" value="1"/>
</dbReference>
<evidence type="ECO:0000256" key="3">
    <source>
        <dbReference type="ARBA" id="ARBA00022516"/>
    </source>
</evidence>
<evidence type="ECO:0000256" key="7">
    <source>
        <dbReference type="ARBA" id="ARBA00022777"/>
    </source>
</evidence>
<keyword evidence="9" id="KW-0460">Magnesium</keyword>
<dbReference type="InterPro" id="IPR016064">
    <property type="entry name" value="NAD/diacylglycerol_kinase_sf"/>
</dbReference>
<evidence type="ECO:0000313" key="14">
    <source>
        <dbReference type="EMBL" id="MCU6705918.1"/>
    </source>
</evidence>
<dbReference type="EMBL" id="JAOQJZ010000007">
    <property type="protein sequence ID" value="MCU6705918.1"/>
    <property type="molecule type" value="Genomic_DNA"/>
</dbReference>
<dbReference type="Gene3D" id="3.40.50.10330">
    <property type="entry name" value="Probable inorganic polyphosphate/atp-NAD kinase, domain 1"/>
    <property type="match status" value="1"/>
</dbReference>
<dbReference type="PANTHER" id="PTHR12358:SF106">
    <property type="entry name" value="LIPID KINASE YEGS"/>
    <property type="match status" value="1"/>
</dbReference>
<proteinExistence type="inferred from homology"/>
<evidence type="ECO:0000256" key="10">
    <source>
        <dbReference type="ARBA" id="ARBA00023098"/>
    </source>
</evidence>
<evidence type="ECO:0000256" key="11">
    <source>
        <dbReference type="ARBA" id="ARBA00023209"/>
    </source>
</evidence>
<evidence type="ECO:0000256" key="12">
    <source>
        <dbReference type="ARBA" id="ARBA00023264"/>
    </source>
</evidence>